<feature type="region of interest" description="Disordered" evidence="1">
    <location>
        <begin position="113"/>
        <end position="139"/>
    </location>
</feature>
<dbReference type="Proteomes" id="UP000383932">
    <property type="component" value="Unassembled WGS sequence"/>
</dbReference>
<protein>
    <submittedName>
        <fullName evidence="2">Uncharacterized protein</fullName>
    </submittedName>
</protein>
<evidence type="ECO:0000313" key="3">
    <source>
        <dbReference type="Proteomes" id="UP000383932"/>
    </source>
</evidence>
<feature type="compositionally biased region" description="Basic and acidic residues" evidence="1">
    <location>
        <begin position="116"/>
        <end position="139"/>
    </location>
</feature>
<evidence type="ECO:0000313" key="2">
    <source>
        <dbReference type="EMBL" id="KAB5590915.1"/>
    </source>
</evidence>
<sequence length="139" mass="15792">MSHYQLSPGMIRSHQVQVHVVIVYSFIEYRKFAASSECLHIGIKPRLIVALVQSVSFYLGPPGFSGDDPVPIDLRVEMTHSGRCQVDDSTRRNHQRSQPTILVLESPTSLIDQPDLVDKYDAEKFNPARKDDPEKEPEF</sequence>
<evidence type="ECO:0000256" key="1">
    <source>
        <dbReference type="SAM" id="MobiDB-lite"/>
    </source>
</evidence>
<dbReference type="EMBL" id="SSOP01000136">
    <property type="protein sequence ID" value="KAB5590915.1"/>
    <property type="molecule type" value="Genomic_DNA"/>
</dbReference>
<dbReference type="AlphaFoldDB" id="A0A5N5QGN7"/>
<keyword evidence="3" id="KW-1185">Reference proteome</keyword>
<organism evidence="2 3">
    <name type="scientific">Ceratobasidium theobromae</name>
    <dbReference type="NCBI Taxonomy" id="1582974"/>
    <lineage>
        <taxon>Eukaryota</taxon>
        <taxon>Fungi</taxon>
        <taxon>Dikarya</taxon>
        <taxon>Basidiomycota</taxon>
        <taxon>Agaricomycotina</taxon>
        <taxon>Agaricomycetes</taxon>
        <taxon>Cantharellales</taxon>
        <taxon>Ceratobasidiaceae</taxon>
        <taxon>Ceratobasidium</taxon>
    </lineage>
</organism>
<name>A0A5N5QGN7_9AGAM</name>
<gene>
    <name evidence="2" type="ORF">CTheo_5641</name>
</gene>
<reference evidence="2 3" key="1">
    <citation type="journal article" date="2019" name="Fungal Biol. Biotechnol.">
        <title>Draft genome sequence of fastidious pathogen Ceratobasidium theobromae, which causes vascular-streak dieback in Theobroma cacao.</title>
        <authorList>
            <person name="Ali S.S."/>
            <person name="Asman A."/>
            <person name="Shao J."/>
            <person name="Firmansyah A.P."/>
            <person name="Susilo A.W."/>
            <person name="Rosmana A."/>
            <person name="McMahon P."/>
            <person name="Junaid M."/>
            <person name="Guest D."/>
            <person name="Kheng T.Y."/>
            <person name="Meinhardt L.W."/>
            <person name="Bailey B.A."/>
        </authorList>
    </citation>
    <scope>NUCLEOTIDE SEQUENCE [LARGE SCALE GENOMIC DNA]</scope>
    <source>
        <strain evidence="2 3">CT2</strain>
    </source>
</reference>
<proteinExistence type="predicted"/>
<accession>A0A5N5QGN7</accession>
<comment type="caution">
    <text evidence="2">The sequence shown here is derived from an EMBL/GenBank/DDBJ whole genome shotgun (WGS) entry which is preliminary data.</text>
</comment>